<dbReference type="InterPro" id="IPR006547">
    <property type="entry name" value="NO3_Rdtase_bsu"/>
</dbReference>
<evidence type="ECO:0000256" key="1">
    <source>
        <dbReference type="ARBA" id="ARBA00001927"/>
    </source>
</evidence>
<dbReference type="GO" id="GO:0016020">
    <property type="term" value="C:membrane"/>
    <property type="evidence" value="ECO:0007669"/>
    <property type="project" value="TreeGrafter"/>
</dbReference>
<name>A0A650CK31_SULOH</name>
<dbReference type="Proteomes" id="UP000582213">
    <property type="component" value="Unassembled WGS sequence"/>
</dbReference>
<evidence type="ECO:0000256" key="8">
    <source>
        <dbReference type="ARBA" id="ARBA00022982"/>
    </source>
</evidence>
<dbReference type="EMBL" id="JACHFY010000013">
    <property type="protein sequence ID" value="MBB5254307.1"/>
    <property type="molecule type" value="Genomic_DNA"/>
</dbReference>
<dbReference type="Gene3D" id="3.30.70.20">
    <property type="match status" value="4"/>
</dbReference>
<dbReference type="GO" id="GO:0051539">
    <property type="term" value="F:4 iron, 4 sulfur cluster binding"/>
    <property type="evidence" value="ECO:0007669"/>
    <property type="project" value="UniProtKB-KW"/>
</dbReference>
<keyword evidence="7" id="KW-0677">Repeat</keyword>
<dbReference type="GO" id="GO:0009061">
    <property type="term" value="P:anaerobic respiration"/>
    <property type="evidence" value="ECO:0007669"/>
    <property type="project" value="TreeGrafter"/>
</dbReference>
<keyword evidence="4" id="KW-0813">Transport</keyword>
<dbReference type="SUPFAM" id="SSF54862">
    <property type="entry name" value="4Fe-4S ferredoxins"/>
    <property type="match status" value="1"/>
</dbReference>
<dbReference type="Proteomes" id="UP000427373">
    <property type="component" value="Chromosome"/>
</dbReference>
<protein>
    <submittedName>
        <fullName evidence="12">Nitrate reductase beta subunit</fullName>
    </submittedName>
    <submittedName>
        <fullName evidence="13">Nitrate reductase subunit beta</fullName>
        <ecNumber evidence="12 13">1.7.99.4</ecNumber>
    </submittedName>
</protein>
<dbReference type="PROSITE" id="PS51379">
    <property type="entry name" value="4FE4S_FER_2"/>
    <property type="match status" value="3"/>
</dbReference>
<gene>
    <name evidence="13" type="primary">narH</name>
    <name evidence="13" type="ORF">D1869_14140</name>
    <name evidence="12" type="ORF">HNQ62_002081</name>
</gene>
<evidence type="ECO:0000256" key="4">
    <source>
        <dbReference type="ARBA" id="ARBA00022448"/>
    </source>
</evidence>
<dbReference type="Pfam" id="PF14711">
    <property type="entry name" value="Nitr_red_bet_C"/>
    <property type="match status" value="1"/>
</dbReference>
<comment type="cofactor">
    <cofactor evidence="1">
        <name>[3Fe-4S] cluster</name>
        <dbReference type="ChEBI" id="CHEBI:21137"/>
    </cofactor>
</comment>
<evidence type="ECO:0000256" key="10">
    <source>
        <dbReference type="ARBA" id="ARBA00023014"/>
    </source>
</evidence>
<evidence type="ECO:0000256" key="3">
    <source>
        <dbReference type="ARBA" id="ARBA00004196"/>
    </source>
</evidence>
<evidence type="ECO:0000256" key="9">
    <source>
        <dbReference type="ARBA" id="ARBA00023004"/>
    </source>
</evidence>
<dbReference type="PANTHER" id="PTHR43518">
    <property type="entry name" value="NITRATE REDUCTASE BETA SUBUNIT"/>
    <property type="match status" value="1"/>
</dbReference>
<evidence type="ECO:0000313" key="13">
    <source>
        <dbReference type="EMBL" id="QGR18200.1"/>
    </source>
</evidence>
<comment type="subcellular location">
    <subcellularLocation>
        <location evidence="3">Cell envelope</location>
    </subcellularLocation>
</comment>
<feature type="domain" description="4Fe-4S ferredoxin-type" evidence="11">
    <location>
        <begin position="173"/>
        <end position="204"/>
    </location>
</feature>
<evidence type="ECO:0000313" key="14">
    <source>
        <dbReference type="Proteomes" id="UP000427373"/>
    </source>
</evidence>
<dbReference type="InterPro" id="IPR029263">
    <property type="entry name" value="Nitr_red_bet_C"/>
</dbReference>
<keyword evidence="8" id="KW-0249">Electron transport</keyword>
<dbReference type="Pfam" id="PF13247">
    <property type="entry name" value="Fer4_11"/>
    <property type="match status" value="1"/>
</dbReference>
<reference evidence="13 14" key="1">
    <citation type="submission" date="2019-10" db="EMBL/GenBank/DDBJ databases">
        <title>Genome Sequences from Six Type Strain Members of the Archaeal Family Sulfolobaceae: Acidianus ambivalens, Acidianus infernus, Metallosphaera prunae, Stygiolobus azoricus, Sulfolobus metallicus, and Sulfurisphaera ohwakuensis.</title>
        <authorList>
            <person name="Counts J.A."/>
            <person name="Kelly R.M."/>
        </authorList>
    </citation>
    <scope>NUCLEOTIDE SEQUENCE [LARGE SCALE GENOMIC DNA]</scope>
    <source>
        <strain evidence="13 14">TA-1</strain>
    </source>
</reference>
<accession>A0A650CK31</accession>
<dbReference type="GO" id="GO:0042126">
    <property type="term" value="P:nitrate metabolic process"/>
    <property type="evidence" value="ECO:0007669"/>
    <property type="project" value="InterPro"/>
</dbReference>
<dbReference type="EMBL" id="CP045484">
    <property type="protein sequence ID" value="QGR18200.1"/>
    <property type="molecule type" value="Genomic_DNA"/>
</dbReference>
<dbReference type="GO" id="GO:0009055">
    <property type="term" value="F:electron transfer activity"/>
    <property type="evidence" value="ECO:0007669"/>
    <property type="project" value="TreeGrafter"/>
</dbReference>
<dbReference type="OrthoDB" id="2837at2157"/>
<keyword evidence="14" id="KW-1185">Reference proteome</keyword>
<evidence type="ECO:0000313" key="12">
    <source>
        <dbReference type="EMBL" id="MBB5254307.1"/>
    </source>
</evidence>
<dbReference type="EC" id="1.7.99.4" evidence="12 13"/>
<feature type="domain" description="4Fe-4S ferredoxin-type" evidence="11">
    <location>
        <begin position="7"/>
        <end position="35"/>
    </location>
</feature>
<feature type="domain" description="4Fe-4S ferredoxin-type" evidence="11">
    <location>
        <begin position="206"/>
        <end position="235"/>
    </location>
</feature>
<dbReference type="RefSeq" id="WP_156015688.1">
    <property type="nucleotide sequence ID" value="NZ_CP045484.1"/>
</dbReference>
<dbReference type="GO" id="GO:0009325">
    <property type="term" value="C:nitrate reductase complex"/>
    <property type="evidence" value="ECO:0007669"/>
    <property type="project" value="InterPro"/>
</dbReference>
<dbReference type="InterPro" id="IPR017896">
    <property type="entry name" value="4Fe4S_Fe-S-bd"/>
</dbReference>
<evidence type="ECO:0000256" key="5">
    <source>
        <dbReference type="ARBA" id="ARBA00022485"/>
    </source>
</evidence>
<reference evidence="12 15" key="2">
    <citation type="submission" date="2020-08" db="EMBL/GenBank/DDBJ databases">
        <title>Genomic Encyclopedia of Type Strains, Phase IV (KMG-IV): sequencing the most valuable type-strain genomes for metagenomic binning, comparative biology and taxonomic classification.</title>
        <authorList>
            <person name="Goeker M."/>
        </authorList>
    </citation>
    <scope>NUCLEOTIDE SEQUENCE [LARGE SCALE GENOMIC DNA]</scope>
    <source>
        <strain evidence="12 15">DSM 12421</strain>
    </source>
</reference>
<dbReference type="KEGG" id="soh:D1869_14140"/>
<comment type="cofactor">
    <cofactor evidence="2">
        <name>[4Fe-4S] cluster</name>
        <dbReference type="ChEBI" id="CHEBI:49883"/>
    </cofactor>
</comment>
<keyword evidence="6" id="KW-0479">Metal-binding</keyword>
<dbReference type="GO" id="GO:0046872">
    <property type="term" value="F:metal ion binding"/>
    <property type="evidence" value="ECO:0007669"/>
    <property type="project" value="UniProtKB-KW"/>
</dbReference>
<proteinExistence type="predicted"/>
<evidence type="ECO:0000259" key="11">
    <source>
        <dbReference type="PROSITE" id="PS51379"/>
    </source>
</evidence>
<keyword evidence="9" id="KW-0408">Iron</keyword>
<evidence type="ECO:0000256" key="6">
    <source>
        <dbReference type="ARBA" id="ARBA00022723"/>
    </source>
</evidence>
<evidence type="ECO:0000313" key="15">
    <source>
        <dbReference type="Proteomes" id="UP000582213"/>
    </source>
</evidence>
<keyword evidence="5" id="KW-0004">4Fe-4S</keyword>
<dbReference type="PANTHER" id="PTHR43518:SF1">
    <property type="entry name" value="RESPIRATORY NITRATE REDUCTASE 1 BETA CHAIN"/>
    <property type="match status" value="1"/>
</dbReference>
<dbReference type="GO" id="GO:0008940">
    <property type="term" value="F:nitrate reductase activity"/>
    <property type="evidence" value="ECO:0007669"/>
    <property type="project" value="InterPro"/>
</dbReference>
<dbReference type="NCBIfam" id="TIGR01660">
    <property type="entry name" value="narH"/>
    <property type="match status" value="1"/>
</dbReference>
<keyword evidence="13" id="KW-0560">Oxidoreductase</keyword>
<sequence length="494" mass="57112">MKVLSQFMGVFNLDKCLGCNACTVACKNLWTNREGTEYMYWNNVETRPGPGYPLEWEDQEKYRGGWILTKDGKLKLAIGGRIARLLELFHNPYLPTIDDYFEPFTYTYENLVNAKESDKQPVAEPVSLITGKRIELRLGPNWNDDLAGGTEAILKDPNFKKLENKVKTDFENAFMMYLPRICNHCLNPSCVAACPAGAMYKREEDGIVLNDQNKCRGWRFCIAACPYKKVYYNWATGKAEKCILCYPRLETGQIPACFHECVGRIRYLGVVLYDADRVEWAASARDPKEIIDRMLQIILDPFDEEVIKNAKENGVTGDFIEAAQKTPVYKMVKIWKIALPLHPEFRTLPMIWYIPPLSPLVENIKVKSDEEFFPIVDHMRIPIEYLASMFTAGDTEKVKNVLKKLITLRIYMRQKRLGKKVNEELLKEVSLTEKDLEEMYRVLAIARLEDRFVIPTAHKEKALKMFEESLAPEYVQGSRGLQQTIRRDLRLRKS</sequence>
<evidence type="ECO:0000256" key="7">
    <source>
        <dbReference type="ARBA" id="ARBA00022737"/>
    </source>
</evidence>
<evidence type="ECO:0000256" key="2">
    <source>
        <dbReference type="ARBA" id="ARBA00001966"/>
    </source>
</evidence>
<dbReference type="AlphaFoldDB" id="A0A650CK31"/>
<organism evidence="13 14">
    <name type="scientific">Sulfurisphaera ohwakuensis</name>
    <dbReference type="NCBI Taxonomy" id="69656"/>
    <lineage>
        <taxon>Archaea</taxon>
        <taxon>Thermoproteota</taxon>
        <taxon>Thermoprotei</taxon>
        <taxon>Sulfolobales</taxon>
        <taxon>Sulfolobaceae</taxon>
        <taxon>Sulfurisphaera</taxon>
    </lineage>
</organism>
<keyword evidence="10" id="KW-0411">Iron-sulfur</keyword>
<dbReference type="GeneID" id="42802406"/>